<comment type="caution">
    <text evidence="1">The sequence shown here is derived from an EMBL/GenBank/DDBJ whole genome shotgun (WGS) entry which is preliminary data.</text>
</comment>
<keyword evidence="2" id="KW-1185">Reference proteome</keyword>
<evidence type="ECO:0000313" key="2">
    <source>
        <dbReference type="Proteomes" id="UP000470010"/>
    </source>
</evidence>
<dbReference type="Proteomes" id="UP000470010">
    <property type="component" value="Unassembled WGS sequence"/>
</dbReference>
<dbReference type="EMBL" id="VTFZ01000006">
    <property type="protein sequence ID" value="MRX80111.1"/>
    <property type="molecule type" value="Genomic_DNA"/>
</dbReference>
<organism evidence="1 2">
    <name type="scientific">Enorma shizhengliae</name>
    <dbReference type="NCBI Taxonomy" id="2606615"/>
    <lineage>
        <taxon>Bacteria</taxon>
        <taxon>Bacillati</taxon>
        <taxon>Actinomycetota</taxon>
        <taxon>Coriobacteriia</taxon>
        <taxon>Coriobacteriales</taxon>
        <taxon>Coriobacteriaceae</taxon>
        <taxon>Enorma</taxon>
    </lineage>
</organism>
<gene>
    <name evidence="1" type="ORF">GJE22_05840</name>
</gene>
<dbReference type="AlphaFoldDB" id="A0A7K0G8W1"/>
<reference evidence="2" key="1">
    <citation type="submission" date="2019-08" db="EMBL/GenBank/DDBJ databases">
        <title>Arthrobacter sp. nov., isolated from plateau pika and Tibetan wild ass.</title>
        <authorList>
            <person name="Ge Y."/>
        </authorList>
    </citation>
    <scope>NUCLEOTIDE SEQUENCE [LARGE SCALE GENOMIC DNA]</scope>
    <source>
        <strain evidence="2">HF-1365</strain>
    </source>
</reference>
<proteinExistence type="predicted"/>
<sequence length="66" mass="7531">MMDDINRVKAMALLESLNDSMDRAIRNALSRQSWPAHSSSQQIALRPFIQYLPVINGVRYGTLTMH</sequence>
<accession>A0A7K0G8W1</accession>
<name>A0A7K0G8W1_9ACTN</name>
<protein>
    <submittedName>
        <fullName evidence="1">Uncharacterized protein</fullName>
    </submittedName>
</protein>
<evidence type="ECO:0000313" key="1">
    <source>
        <dbReference type="EMBL" id="MRX80111.1"/>
    </source>
</evidence>